<dbReference type="PANTHER" id="PTHR12436:SF3">
    <property type="entry name" value="GERMINAL-CENTER ASSOCIATED NUCLEAR PROTEIN"/>
    <property type="match status" value="1"/>
</dbReference>
<name>A0A9W9VGY9_9EURO</name>
<reference evidence="7" key="1">
    <citation type="submission" date="2022-11" db="EMBL/GenBank/DDBJ databases">
        <authorList>
            <person name="Petersen C."/>
        </authorList>
    </citation>
    <scope>NUCLEOTIDE SEQUENCE</scope>
    <source>
        <strain evidence="7">IBT 29864</strain>
    </source>
</reference>
<evidence type="ECO:0000256" key="2">
    <source>
        <dbReference type="ARBA" id="ARBA00022553"/>
    </source>
</evidence>
<feature type="compositionally biased region" description="Polar residues" evidence="5">
    <location>
        <begin position="899"/>
        <end position="910"/>
    </location>
</feature>
<feature type="region of interest" description="Disordered" evidence="5">
    <location>
        <begin position="1304"/>
        <end position="1332"/>
    </location>
</feature>
<dbReference type="InterPro" id="IPR045107">
    <property type="entry name" value="SAC3/GANP/THP3"/>
</dbReference>
<evidence type="ECO:0000256" key="5">
    <source>
        <dbReference type="SAM" id="MobiDB-lite"/>
    </source>
</evidence>
<feature type="compositionally biased region" description="Low complexity" evidence="5">
    <location>
        <begin position="1054"/>
        <end position="1073"/>
    </location>
</feature>
<dbReference type="GO" id="GO:0005635">
    <property type="term" value="C:nuclear envelope"/>
    <property type="evidence" value="ECO:0007669"/>
    <property type="project" value="UniProtKB-SubCell"/>
</dbReference>
<dbReference type="InterPro" id="IPR005062">
    <property type="entry name" value="SAC3/GANP/THP3_conserved"/>
</dbReference>
<comment type="caution">
    <text evidence="7">The sequence shown here is derived from an EMBL/GenBank/DDBJ whole genome shotgun (WGS) entry which is preliminary data.</text>
</comment>
<feature type="compositionally biased region" description="Basic and acidic residues" evidence="5">
    <location>
        <begin position="937"/>
        <end position="946"/>
    </location>
</feature>
<dbReference type="PANTHER" id="PTHR12436">
    <property type="entry name" value="80 KDA MCM3-ASSOCIATED PROTEIN"/>
    <property type="match status" value="1"/>
</dbReference>
<comment type="subcellular location">
    <subcellularLocation>
        <location evidence="1">Nucleus envelope</location>
    </subcellularLocation>
</comment>
<feature type="compositionally biased region" description="Low complexity" evidence="5">
    <location>
        <begin position="23"/>
        <end position="82"/>
    </location>
</feature>
<organism evidence="7 8">
    <name type="scientific">Penicillium cataractarum</name>
    <dbReference type="NCBI Taxonomy" id="2100454"/>
    <lineage>
        <taxon>Eukaryota</taxon>
        <taxon>Fungi</taxon>
        <taxon>Dikarya</taxon>
        <taxon>Ascomycota</taxon>
        <taxon>Pezizomycotina</taxon>
        <taxon>Eurotiomycetes</taxon>
        <taxon>Eurotiomycetidae</taxon>
        <taxon>Eurotiales</taxon>
        <taxon>Aspergillaceae</taxon>
        <taxon>Penicillium</taxon>
    </lineage>
</organism>
<dbReference type="OrthoDB" id="264795at2759"/>
<dbReference type="Gene3D" id="1.25.40.990">
    <property type="match status" value="1"/>
</dbReference>
<dbReference type="Pfam" id="PF03399">
    <property type="entry name" value="SAC3_GANP"/>
    <property type="match status" value="1"/>
</dbReference>
<dbReference type="GO" id="GO:0070390">
    <property type="term" value="C:transcription export complex 2"/>
    <property type="evidence" value="ECO:0007669"/>
    <property type="project" value="TreeGrafter"/>
</dbReference>
<gene>
    <name evidence="7" type="ORF">N7496_003995</name>
</gene>
<feature type="compositionally biased region" description="Low complexity" evidence="5">
    <location>
        <begin position="864"/>
        <end position="886"/>
    </location>
</feature>
<feature type="region of interest" description="Disordered" evidence="5">
    <location>
        <begin position="1101"/>
        <end position="1146"/>
    </location>
</feature>
<protein>
    <recommendedName>
        <fullName evidence="6">SAC3/GANP/THP3 conserved domain-containing protein</fullName>
    </recommendedName>
</protein>
<feature type="region of interest" description="Disordered" evidence="5">
    <location>
        <begin position="821"/>
        <end position="1086"/>
    </location>
</feature>
<evidence type="ECO:0000313" key="7">
    <source>
        <dbReference type="EMBL" id="KAJ5381567.1"/>
    </source>
</evidence>
<feature type="region of interest" description="Disordered" evidence="5">
    <location>
        <begin position="617"/>
        <end position="666"/>
    </location>
</feature>
<keyword evidence="8" id="KW-1185">Reference proteome</keyword>
<feature type="compositionally biased region" description="Polar residues" evidence="5">
    <location>
        <begin position="619"/>
        <end position="630"/>
    </location>
</feature>
<evidence type="ECO:0000256" key="1">
    <source>
        <dbReference type="ARBA" id="ARBA00004259"/>
    </source>
</evidence>
<feature type="region of interest" description="Disordered" evidence="5">
    <location>
        <begin position="1"/>
        <end position="147"/>
    </location>
</feature>
<evidence type="ECO:0000259" key="6">
    <source>
        <dbReference type="Pfam" id="PF03399"/>
    </source>
</evidence>
<dbReference type="EMBL" id="JAPZBS010000002">
    <property type="protein sequence ID" value="KAJ5381567.1"/>
    <property type="molecule type" value="Genomic_DNA"/>
</dbReference>
<dbReference type="Proteomes" id="UP001147782">
    <property type="component" value="Unassembled WGS sequence"/>
</dbReference>
<evidence type="ECO:0000256" key="4">
    <source>
        <dbReference type="ARBA" id="ARBA00038443"/>
    </source>
</evidence>
<feature type="compositionally biased region" description="Polar residues" evidence="5">
    <location>
        <begin position="830"/>
        <end position="847"/>
    </location>
</feature>
<proteinExistence type="inferred from homology"/>
<feature type="region of interest" description="Disordered" evidence="5">
    <location>
        <begin position="781"/>
        <end position="802"/>
    </location>
</feature>
<dbReference type="RefSeq" id="XP_056559138.1">
    <property type="nucleotide sequence ID" value="XM_056696926.1"/>
</dbReference>
<keyword evidence="3" id="KW-0539">Nucleus</keyword>
<feature type="compositionally biased region" description="Low complexity" evidence="5">
    <location>
        <begin position="652"/>
        <end position="666"/>
    </location>
</feature>
<comment type="similarity">
    <text evidence="4">Belongs to the SAC3 family.</text>
</comment>
<evidence type="ECO:0000313" key="8">
    <source>
        <dbReference type="Proteomes" id="UP001147782"/>
    </source>
</evidence>
<evidence type="ECO:0000256" key="3">
    <source>
        <dbReference type="ARBA" id="ARBA00023242"/>
    </source>
</evidence>
<dbReference type="GeneID" id="81436103"/>
<accession>A0A9W9VGY9</accession>
<feature type="domain" description="SAC3/GANP/THP3 conserved" evidence="6">
    <location>
        <begin position="194"/>
        <end position="515"/>
    </location>
</feature>
<keyword evidence="2" id="KW-0597">Phosphoprotein</keyword>
<feature type="compositionally biased region" description="Polar residues" evidence="5">
    <location>
        <begin position="637"/>
        <end position="647"/>
    </location>
</feature>
<dbReference type="GO" id="GO:0005737">
    <property type="term" value="C:cytoplasm"/>
    <property type="evidence" value="ECO:0007669"/>
    <property type="project" value="TreeGrafter"/>
</dbReference>
<sequence>MRGGTDRGNKGAARGRGRGGSRGRVMAGASATRGRGAGAAARGASHATTSTSTSSTNTNVANSPFSQLTQPNQLNQLAPPQNVFGKQQARSKSPMAPGAGLRGGAAARNNTFSPGAGQHGSRQSPTVNGHGTSAKPASADHTAMSGSYPDRYEQLKLDRAKQRQRAIRDGQMADPNQPTSLKKAIRPVGTCESMCPEFERVERIVQKMVDRSEKYLDPSTNTMQNMEAKMLKRFRRSAAGYDEQLPSDIRTPKALLQATNYLIRHVVGGNEPLGIVHKFVWDRTRSIRNDFSVQQVTHEVDVKVAVMCLERIARFHILSLHLLSSPANEEQFDRHQEREQLNNTMLSLMYYYDDNRGRVLFPNEEEFRAYYILFSIHDQRPDLEARVQKWPAALLNSPRVQVALELYAAACNTWEYQGTLDARRPNAIAQGFYTRFFHIIDSPSVSYLMACVAEIYFNHVRQTTIRAIWKAYCRAPASQQHKNEEWTVELLTKVLYLDDDEQTIKFCEEQDLQFAENANGQMYLNWGTRPVDSVGFSPSSEHAFSDTYVESKRAGRNLVAVVLGMTVREAAAMGMIDESAVPERMEETPSEAPTPIENIFVSDKDNTTPAPTVEIVPTSLDSDVPSSASPTKDVFNPFQQTTQTPSPFGNLPQAAQPPTQAAAPQAANPFSAMLSGAQANKVAAPAPATPFAAKLTPSPSPFAFPKPAETTQAESASTAPFIDFSKPAATPVAKEGTPPVPSPFTFPKPAETAEKPAAPSTSSAFAFTKPTETAEKVGATATPSPFAFPKPTGTTVKDVTPTASPNPFAASLSAFVPPKPLGLAEDPVPSANSPFPTTEANTATSKSLEAPTAAPSLFKPAFPQPSTSSATFPSTTSPFNFSSITPEISQSQPPAPIFTETSSAHQTSTVFEPAKPSPFSGFSQPSLFQPPKASAAVEKKIEHVKETSMPMSQPGEIPPTAPSATPKLFSPSAGPSVFSTFQTKKPLFPSPSPLASTNAVAEPPSIQGKESVFPQTQPDLFAKPAKPKQDEAVVQKLPPAEIAAKSPEPVEPALSVSQLNQSTTSLSSTQTSVESDNLQWRPPQTEEEEIALYQRIMKRAEEKAQRKEEKRKRKRILDEQALADSLREERLKASKLSTPEESLPPAKRFSLAESSIKALPTLPCLERAKALLEKRPASAEPDTEVTRKRQREIDEDEILLNSARIVAEQLRTGPKIFDEMSPQSLAEYNAYHAYWEERGKRSRSYSNSISPAITPYAQSASPPQFPRHPYEVAYAPETPQGLGRTMSRTEYRIRMTGGHGLAYKPLDFSRSKSHKHLDKEKDKGKSRFAMSG</sequence>
<dbReference type="GO" id="GO:0006406">
    <property type="term" value="P:mRNA export from nucleus"/>
    <property type="evidence" value="ECO:0007669"/>
    <property type="project" value="TreeGrafter"/>
</dbReference>
<reference evidence="7" key="2">
    <citation type="journal article" date="2023" name="IMA Fungus">
        <title>Comparative genomic study of the Penicillium genus elucidates a diverse pangenome and 15 lateral gene transfer events.</title>
        <authorList>
            <person name="Petersen C."/>
            <person name="Sorensen T."/>
            <person name="Nielsen M.R."/>
            <person name="Sondergaard T.E."/>
            <person name="Sorensen J.L."/>
            <person name="Fitzpatrick D.A."/>
            <person name="Frisvad J.C."/>
            <person name="Nielsen K.L."/>
        </authorList>
    </citation>
    <scope>NUCLEOTIDE SEQUENCE</scope>
    <source>
        <strain evidence="7">IBT 29864</strain>
    </source>
</reference>
<feature type="compositionally biased region" description="Polar residues" evidence="5">
    <location>
        <begin position="792"/>
        <end position="802"/>
    </location>
</feature>
<feature type="compositionally biased region" description="Polar residues" evidence="5">
    <location>
        <begin position="120"/>
        <end position="131"/>
    </location>
</feature>
<dbReference type="FunFam" id="1.25.40.990:FF:000008">
    <property type="entry name" value="Nuclear mRNA export protein SAC3"/>
    <property type="match status" value="1"/>
</dbReference>